<dbReference type="GeneID" id="82889164"/>
<dbReference type="Proteomes" id="UP000319986">
    <property type="component" value="Unassembled WGS sequence"/>
</dbReference>
<organism evidence="1 3">
    <name type="scientific">Corynebacterium variabile</name>
    <dbReference type="NCBI Taxonomy" id="1727"/>
    <lineage>
        <taxon>Bacteria</taxon>
        <taxon>Bacillati</taxon>
        <taxon>Actinomycetota</taxon>
        <taxon>Actinomycetes</taxon>
        <taxon>Mycobacteriales</taxon>
        <taxon>Corynebacteriaceae</taxon>
        <taxon>Corynebacterium</taxon>
    </lineage>
</organism>
<proteinExistence type="predicted"/>
<keyword evidence="3" id="KW-1185">Reference proteome</keyword>
<accession>A0A0X2NKP7</accession>
<reference evidence="3" key="1">
    <citation type="submission" date="2015-11" db="EMBL/GenBank/DDBJ databases">
        <authorList>
            <person name="Dugat-Bony E."/>
        </authorList>
    </citation>
    <scope>NUCLEOTIDE SEQUENCE [LARGE SCALE GENOMIC DNA]</scope>
    <source>
        <strain evidence="3">Mu292</strain>
    </source>
</reference>
<reference evidence="2 4" key="3">
    <citation type="submission" date="2019-06" db="EMBL/GenBank/DDBJ databases">
        <title>Whole genome shotgun sequence of Corynebacterium variabile NBRC 15286.</title>
        <authorList>
            <person name="Hosoyama A."/>
            <person name="Uohara A."/>
            <person name="Ohji S."/>
            <person name="Ichikawa N."/>
        </authorList>
    </citation>
    <scope>NUCLEOTIDE SEQUENCE [LARGE SCALE GENOMIC DNA]</scope>
    <source>
        <strain evidence="2 4">NBRC 15286</strain>
    </source>
</reference>
<evidence type="ECO:0000313" key="4">
    <source>
        <dbReference type="Proteomes" id="UP000319986"/>
    </source>
</evidence>
<evidence type="ECO:0000313" key="3">
    <source>
        <dbReference type="Proteomes" id="UP000182498"/>
    </source>
</evidence>
<dbReference type="EMBL" id="BJNT01000001">
    <property type="protein sequence ID" value="GEC84725.1"/>
    <property type="molecule type" value="Genomic_DNA"/>
</dbReference>
<dbReference type="EMBL" id="FAUH01000008">
    <property type="protein sequence ID" value="CUU66082.1"/>
    <property type="molecule type" value="Genomic_DNA"/>
</dbReference>
<evidence type="ECO:0000313" key="2">
    <source>
        <dbReference type="EMBL" id="GEC84725.1"/>
    </source>
</evidence>
<protein>
    <submittedName>
        <fullName evidence="1">Uncharacterized protein</fullName>
    </submittedName>
</protein>
<dbReference type="AlphaFoldDB" id="A0A0X2NKP7"/>
<reference evidence="1" key="2">
    <citation type="submission" date="2015-11" db="EMBL/GenBank/DDBJ databases">
        <authorList>
            <person name="Zhang Y."/>
            <person name="Guo Z."/>
        </authorList>
    </citation>
    <scope>NUCLEOTIDE SEQUENCE [LARGE SCALE GENOMIC DNA]</scope>
    <source>
        <strain evidence="1">Mu292</strain>
    </source>
</reference>
<evidence type="ECO:0000313" key="1">
    <source>
        <dbReference type="EMBL" id="CUU66082.1"/>
    </source>
</evidence>
<dbReference type="RefSeq" id="WP_255307676.1">
    <property type="nucleotide sequence ID" value="NZ_BJNT01000001.1"/>
</dbReference>
<dbReference type="Proteomes" id="UP000182498">
    <property type="component" value="Unassembled WGS sequence"/>
</dbReference>
<sequence>MFNLLSREEIADLSAGASYYLFGDDEALAVTSPEFDDALA</sequence>
<gene>
    <name evidence="2" type="ORF">CVA01_00390</name>
    <name evidence="1" type="ORF">CVAR292_01420</name>
</gene>
<name>A0A0X2NKP7_9CORY</name>